<dbReference type="EMBL" id="MDTQ01000001">
    <property type="protein sequence ID" value="ODC05468.1"/>
    <property type="molecule type" value="Genomic_DNA"/>
</dbReference>
<reference evidence="15 16" key="1">
    <citation type="submission" date="2016-08" db="EMBL/GenBank/DDBJ databases">
        <authorList>
            <person name="Seilhamer J.J."/>
        </authorList>
    </citation>
    <scope>NUCLEOTIDE SEQUENCE [LARGE SCALE GENOMIC DNA]</scope>
    <source>
        <strain evidence="15 16">PH27A</strain>
    </source>
</reference>
<dbReference type="GO" id="GO:0015344">
    <property type="term" value="F:siderophore uptake transmembrane transporter activity"/>
    <property type="evidence" value="ECO:0007669"/>
    <property type="project" value="TreeGrafter"/>
</dbReference>
<keyword evidence="4 9" id="KW-0812">Transmembrane</keyword>
<keyword evidence="15" id="KW-0675">Receptor</keyword>
<evidence type="ECO:0000256" key="8">
    <source>
        <dbReference type="ARBA" id="ARBA00023237"/>
    </source>
</evidence>
<keyword evidence="6 11" id="KW-0798">TonB box</keyword>
<dbReference type="SUPFAM" id="SSF56935">
    <property type="entry name" value="Porins"/>
    <property type="match status" value="1"/>
</dbReference>
<sequence>MSKTEESITTSRRRSFIIPLLAGSSTLLSSMAIAADPQTTSAHTDSLSPMVITALRNESDADKTPRRITVIDRAQIQQQLSISQDPGQVLSQLIPSYSPSRQKLSNAGETFRGRDPLYMIDGVPQSNPLRDSSRDSYTIDLDMVERIEVIHGASAEHGLGATGGIINFVTRRAENGTFNQHAGVSVTTDDGVHGEGLGHKLKYRASGQQGSWDYMAGITRQQRGIFYDGDNERIGRAYPGEIQDSTSYDVMGRLGYWLDENQNIELFVNRFELEGDGDYIAVSGDRDAGIPTTAVKGDDLGEPSYNRVTTARLSYRHDQWYGNQVKAQIYQQRFRARFGTTTSFPYFDQNGTTHYDQTRNESDKVGAKFSLTRAGLWENRLTLTTGLDLLQDETQQVLDHTERQYVPETTYQNGAVFLQGSLEATESLTLQAGVRHERAKLDVDTYATIDRSNVRQDKVTVQGGEPDFDETLYNAGLVYQITGWAQAYANYSEGFGMPDVGRVLRGISATGQDVDNLLQLKPIVTDNREVGMRFNWTDYNLEVSYYESDSDYGQRLSEVNGTWIANREKTEIKGIEITGEAKLNDDHQFQASYTHSEGKSDTDGNGRVDTDLTGINIAPDTIKLGWDARWSRHLTSRLQYTHYLDRDIEQDNLDFDGFGLMDASLAYQLPKGQVTLGVENLLDKRYITYYSQAARVSDDYYFTGRGRTWTVGYQLDF</sequence>
<evidence type="ECO:0000259" key="13">
    <source>
        <dbReference type="Pfam" id="PF00593"/>
    </source>
</evidence>
<evidence type="ECO:0000256" key="1">
    <source>
        <dbReference type="ARBA" id="ARBA00004571"/>
    </source>
</evidence>
<evidence type="ECO:0000256" key="11">
    <source>
        <dbReference type="RuleBase" id="RU003357"/>
    </source>
</evidence>
<comment type="caution">
    <text evidence="15">The sequence shown here is derived from an EMBL/GenBank/DDBJ whole genome shotgun (WGS) entry which is preliminary data.</text>
</comment>
<dbReference type="InterPro" id="IPR039426">
    <property type="entry name" value="TonB-dep_rcpt-like"/>
</dbReference>
<evidence type="ECO:0000256" key="3">
    <source>
        <dbReference type="ARBA" id="ARBA00022452"/>
    </source>
</evidence>
<dbReference type="PANTHER" id="PTHR30069">
    <property type="entry name" value="TONB-DEPENDENT OUTER MEMBRANE RECEPTOR"/>
    <property type="match status" value="1"/>
</dbReference>
<feature type="domain" description="TonB-dependent receptor-like beta-barrel" evidence="13">
    <location>
        <begin position="276"/>
        <end position="681"/>
    </location>
</feature>
<evidence type="ECO:0000256" key="4">
    <source>
        <dbReference type="ARBA" id="ARBA00022692"/>
    </source>
</evidence>
<name>A0A1E2VEQ5_9GAMM</name>
<evidence type="ECO:0000256" key="9">
    <source>
        <dbReference type="PROSITE-ProRule" id="PRU01360"/>
    </source>
</evidence>
<dbReference type="Gene3D" id="2.40.170.20">
    <property type="entry name" value="TonB-dependent receptor, beta-barrel domain"/>
    <property type="match status" value="1"/>
</dbReference>
<dbReference type="Proteomes" id="UP000094291">
    <property type="component" value="Unassembled WGS sequence"/>
</dbReference>
<evidence type="ECO:0000256" key="2">
    <source>
        <dbReference type="ARBA" id="ARBA00022448"/>
    </source>
</evidence>
<dbReference type="AlphaFoldDB" id="A0A1E2VEQ5"/>
<dbReference type="InterPro" id="IPR037066">
    <property type="entry name" value="Plug_dom_sf"/>
</dbReference>
<feature type="signal peptide" evidence="12">
    <location>
        <begin position="1"/>
        <end position="34"/>
    </location>
</feature>
<dbReference type="CDD" id="cd01347">
    <property type="entry name" value="ligand_gated_channel"/>
    <property type="match status" value="1"/>
</dbReference>
<keyword evidence="5 12" id="KW-0732">Signal</keyword>
<dbReference type="InterPro" id="IPR012910">
    <property type="entry name" value="Plug_dom"/>
</dbReference>
<dbReference type="Gene3D" id="2.170.130.10">
    <property type="entry name" value="TonB-dependent receptor, plug domain"/>
    <property type="match status" value="1"/>
</dbReference>
<keyword evidence="8 9" id="KW-0998">Cell outer membrane</keyword>
<evidence type="ECO:0000256" key="10">
    <source>
        <dbReference type="PROSITE-ProRule" id="PRU10144"/>
    </source>
</evidence>
<dbReference type="GO" id="GO:0009279">
    <property type="term" value="C:cell outer membrane"/>
    <property type="evidence" value="ECO:0007669"/>
    <property type="project" value="UniProtKB-SubCell"/>
</dbReference>
<dbReference type="PANTHER" id="PTHR30069:SF42">
    <property type="entry name" value="FERRIC AEROBACTIN RECEPTOR"/>
    <property type="match status" value="1"/>
</dbReference>
<evidence type="ECO:0000259" key="14">
    <source>
        <dbReference type="Pfam" id="PF07715"/>
    </source>
</evidence>
<evidence type="ECO:0000256" key="12">
    <source>
        <dbReference type="SAM" id="SignalP"/>
    </source>
</evidence>
<dbReference type="InterPro" id="IPR010917">
    <property type="entry name" value="TonB_rcpt_CS"/>
</dbReference>
<keyword evidence="16" id="KW-1185">Reference proteome</keyword>
<accession>A0A1E2VEQ5</accession>
<keyword evidence="7 9" id="KW-0472">Membrane</keyword>
<organism evidence="15 16">
    <name type="scientific">Terasakiispira papahanaumokuakeensis</name>
    <dbReference type="NCBI Taxonomy" id="197479"/>
    <lineage>
        <taxon>Bacteria</taxon>
        <taxon>Pseudomonadati</taxon>
        <taxon>Pseudomonadota</taxon>
        <taxon>Gammaproteobacteria</taxon>
        <taxon>Oceanospirillales</taxon>
        <taxon>Terasakiispira</taxon>
    </lineage>
</organism>
<dbReference type="GO" id="GO:0044718">
    <property type="term" value="P:siderophore transmembrane transport"/>
    <property type="evidence" value="ECO:0007669"/>
    <property type="project" value="TreeGrafter"/>
</dbReference>
<keyword evidence="2 9" id="KW-0813">Transport</keyword>
<evidence type="ECO:0000313" key="16">
    <source>
        <dbReference type="Proteomes" id="UP000094291"/>
    </source>
</evidence>
<feature type="domain" description="TonB-dependent receptor plug" evidence="14">
    <location>
        <begin position="62"/>
        <end position="165"/>
    </location>
</feature>
<dbReference type="InterPro" id="IPR036942">
    <property type="entry name" value="Beta-barrel_TonB_sf"/>
</dbReference>
<dbReference type="PROSITE" id="PS01156">
    <property type="entry name" value="TONB_DEPENDENT_REC_2"/>
    <property type="match status" value="1"/>
</dbReference>
<proteinExistence type="inferred from homology"/>
<comment type="similarity">
    <text evidence="9 11">Belongs to the TonB-dependent receptor family.</text>
</comment>
<dbReference type="Pfam" id="PF00593">
    <property type="entry name" value="TonB_dep_Rec_b-barrel"/>
    <property type="match status" value="1"/>
</dbReference>
<evidence type="ECO:0000313" key="15">
    <source>
        <dbReference type="EMBL" id="ODC05468.1"/>
    </source>
</evidence>
<dbReference type="Pfam" id="PF07715">
    <property type="entry name" value="Plug"/>
    <property type="match status" value="1"/>
</dbReference>
<comment type="subcellular location">
    <subcellularLocation>
        <location evidence="1 9">Cell outer membrane</location>
        <topology evidence="1 9">Multi-pass membrane protein</topology>
    </subcellularLocation>
</comment>
<dbReference type="STRING" id="197479.BFW38_13740"/>
<evidence type="ECO:0000256" key="6">
    <source>
        <dbReference type="ARBA" id="ARBA00023077"/>
    </source>
</evidence>
<feature type="short sequence motif" description="TonB C-terminal box" evidence="10">
    <location>
        <begin position="700"/>
        <end position="717"/>
    </location>
</feature>
<evidence type="ECO:0000256" key="5">
    <source>
        <dbReference type="ARBA" id="ARBA00022729"/>
    </source>
</evidence>
<keyword evidence="3 9" id="KW-1134">Transmembrane beta strand</keyword>
<gene>
    <name evidence="15" type="ORF">BFW38_13740</name>
</gene>
<dbReference type="PROSITE" id="PS52016">
    <property type="entry name" value="TONB_DEPENDENT_REC_3"/>
    <property type="match status" value="1"/>
</dbReference>
<dbReference type="InterPro" id="IPR000531">
    <property type="entry name" value="Beta-barrel_TonB"/>
</dbReference>
<evidence type="ECO:0000256" key="7">
    <source>
        <dbReference type="ARBA" id="ARBA00023136"/>
    </source>
</evidence>
<feature type="chain" id="PRO_5009119753" evidence="12">
    <location>
        <begin position="35"/>
        <end position="717"/>
    </location>
</feature>
<protein>
    <submittedName>
        <fullName evidence="15">TonB-dependent receptor</fullName>
    </submittedName>
</protein>